<evidence type="ECO:0000256" key="7">
    <source>
        <dbReference type="PIRSR" id="PIRSR618044-1"/>
    </source>
</evidence>
<dbReference type="PRINTS" id="PR00725">
    <property type="entry name" value="DADACBPTASE1"/>
</dbReference>
<dbReference type="Gene3D" id="3.40.710.10">
    <property type="entry name" value="DD-peptidase/beta-lactamase superfamily"/>
    <property type="match status" value="1"/>
</dbReference>
<dbReference type="GO" id="GO:0009252">
    <property type="term" value="P:peptidoglycan biosynthetic process"/>
    <property type="evidence" value="ECO:0007669"/>
    <property type="project" value="UniProtKB-KW"/>
</dbReference>
<dbReference type="GO" id="GO:0071555">
    <property type="term" value="P:cell wall organization"/>
    <property type="evidence" value="ECO:0007669"/>
    <property type="project" value="UniProtKB-KW"/>
</dbReference>
<evidence type="ECO:0000256" key="1">
    <source>
        <dbReference type="ARBA" id="ARBA00007164"/>
    </source>
</evidence>
<keyword evidence="3" id="KW-0378">Hydrolase</keyword>
<keyword evidence="2" id="KW-0732">Signal</keyword>
<evidence type="ECO:0000313" key="12">
    <source>
        <dbReference type="Proteomes" id="UP000433181"/>
    </source>
</evidence>
<name>A0A6I2UJM4_9FIRM</name>
<comment type="caution">
    <text evidence="11">The sequence shown here is derived from an EMBL/GenBank/DDBJ whole genome shotgun (WGS) entry which is preliminary data.</text>
</comment>
<reference evidence="11 12" key="1">
    <citation type="submission" date="2019-08" db="EMBL/GenBank/DDBJ databases">
        <title>In-depth cultivation of the pig gut microbiome towards novel bacterial diversity and tailored functional studies.</title>
        <authorList>
            <person name="Wylensek D."/>
            <person name="Hitch T.C.A."/>
            <person name="Clavel T."/>
        </authorList>
    </citation>
    <scope>NUCLEOTIDE SEQUENCE [LARGE SCALE GENOMIC DNA]</scope>
    <source>
        <strain evidence="11 12">WCA-693-APC-5D-A</strain>
    </source>
</reference>
<keyword evidence="11" id="KW-0645">Protease</keyword>
<evidence type="ECO:0000256" key="2">
    <source>
        <dbReference type="ARBA" id="ARBA00022729"/>
    </source>
</evidence>
<evidence type="ECO:0000256" key="9">
    <source>
        <dbReference type="RuleBase" id="RU004016"/>
    </source>
</evidence>
<evidence type="ECO:0000313" key="11">
    <source>
        <dbReference type="EMBL" id="MSU09790.1"/>
    </source>
</evidence>
<sequence length="281" mass="30202">MALFVCVCVLLIPNDYGVVAGERILPNPPAVTAESAILVDLQTGGIIYGKNADVRQYPASTTKVMTAVLALEEGDNNRTVVVSPYAAWVECTGLWAGHAMREFDMIELMLLESDNGAATALGEAVGGSESAFVAMMNAKARELGMKDTHFENCNGMPDANHYSTARDIAKVSAYAMKNELFRHIVASERIIMPDWQNPGNTYEAENTNELLKSYPGCIGVKTGFTNAAGGCLVSAARRNGRELLCVVLKSSDMDTRFSDSAALLDYGFLCAENGLAELPKN</sequence>
<dbReference type="Proteomes" id="UP000433181">
    <property type="component" value="Unassembled WGS sequence"/>
</dbReference>
<organism evidence="11 12">
    <name type="scientific">Anaerovibrio slackiae</name>
    <dbReference type="NCBI Taxonomy" id="2652309"/>
    <lineage>
        <taxon>Bacteria</taxon>
        <taxon>Bacillati</taxon>
        <taxon>Bacillota</taxon>
        <taxon>Negativicutes</taxon>
        <taxon>Selenomonadales</taxon>
        <taxon>Selenomonadaceae</taxon>
        <taxon>Anaerovibrio</taxon>
    </lineage>
</organism>
<dbReference type="EMBL" id="VUNR01000034">
    <property type="protein sequence ID" value="MSU09790.1"/>
    <property type="molecule type" value="Genomic_DNA"/>
</dbReference>
<dbReference type="InterPro" id="IPR012338">
    <property type="entry name" value="Beta-lactam/transpept-like"/>
</dbReference>
<dbReference type="GeneID" id="96779743"/>
<keyword evidence="4" id="KW-0133">Cell shape</keyword>
<proteinExistence type="inferred from homology"/>
<protein>
    <submittedName>
        <fullName evidence="11">D-alanyl-D-alanine carboxypeptidase</fullName>
    </submittedName>
</protein>
<feature type="active site" evidence="7">
    <location>
        <position position="113"/>
    </location>
</feature>
<dbReference type="GO" id="GO:0008360">
    <property type="term" value="P:regulation of cell shape"/>
    <property type="evidence" value="ECO:0007669"/>
    <property type="project" value="UniProtKB-KW"/>
</dbReference>
<dbReference type="PANTHER" id="PTHR21581:SF33">
    <property type="entry name" value="D-ALANYL-D-ALANINE CARBOXYPEPTIDASE DACB"/>
    <property type="match status" value="1"/>
</dbReference>
<feature type="binding site" evidence="8">
    <location>
        <position position="221"/>
    </location>
    <ligand>
        <name>substrate</name>
    </ligand>
</feature>
<evidence type="ECO:0000256" key="4">
    <source>
        <dbReference type="ARBA" id="ARBA00022960"/>
    </source>
</evidence>
<dbReference type="GO" id="GO:0006508">
    <property type="term" value="P:proteolysis"/>
    <property type="evidence" value="ECO:0007669"/>
    <property type="project" value="InterPro"/>
</dbReference>
<feature type="active site" description="Proton acceptor" evidence="7">
    <location>
        <position position="63"/>
    </location>
</feature>
<accession>A0A6I2UJM4</accession>
<keyword evidence="6" id="KW-0961">Cell wall biogenesis/degradation</keyword>
<feature type="domain" description="Peptidase S11 D-alanyl-D-alanine carboxypeptidase A N-terminal" evidence="10">
    <location>
        <begin position="27"/>
        <end position="250"/>
    </location>
</feature>
<dbReference type="InterPro" id="IPR001967">
    <property type="entry name" value="Peptidase_S11_N"/>
</dbReference>
<evidence type="ECO:0000256" key="5">
    <source>
        <dbReference type="ARBA" id="ARBA00022984"/>
    </source>
</evidence>
<keyword evidence="5" id="KW-0573">Peptidoglycan synthesis</keyword>
<dbReference type="InterPro" id="IPR018044">
    <property type="entry name" value="Peptidase_S11"/>
</dbReference>
<keyword evidence="12" id="KW-1185">Reference proteome</keyword>
<dbReference type="SUPFAM" id="SSF56601">
    <property type="entry name" value="beta-lactamase/transpeptidase-like"/>
    <property type="match status" value="1"/>
</dbReference>
<evidence type="ECO:0000256" key="6">
    <source>
        <dbReference type="ARBA" id="ARBA00023316"/>
    </source>
</evidence>
<gene>
    <name evidence="11" type="ORF">FYJ84_12495</name>
</gene>
<keyword evidence="11" id="KW-0121">Carboxypeptidase</keyword>
<dbReference type="Pfam" id="PF00768">
    <property type="entry name" value="Peptidase_S11"/>
    <property type="match status" value="1"/>
</dbReference>
<evidence type="ECO:0000256" key="3">
    <source>
        <dbReference type="ARBA" id="ARBA00022801"/>
    </source>
</evidence>
<evidence type="ECO:0000256" key="8">
    <source>
        <dbReference type="PIRSR" id="PIRSR618044-2"/>
    </source>
</evidence>
<feature type="active site" description="Acyl-ester intermediate" evidence="7">
    <location>
        <position position="60"/>
    </location>
</feature>
<dbReference type="RefSeq" id="WP_154407950.1">
    <property type="nucleotide sequence ID" value="NZ_VUNR01000034.1"/>
</dbReference>
<dbReference type="GO" id="GO:0009002">
    <property type="term" value="F:serine-type D-Ala-D-Ala carboxypeptidase activity"/>
    <property type="evidence" value="ECO:0007669"/>
    <property type="project" value="InterPro"/>
</dbReference>
<dbReference type="AlphaFoldDB" id="A0A6I2UJM4"/>
<dbReference type="PANTHER" id="PTHR21581">
    <property type="entry name" value="D-ALANYL-D-ALANINE CARBOXYPEPTIDASE"/>
    <property type="match status" value="1"/>
</dbReference>
<evidence type="ECO:0000259" key="10">
    <source>
        <dbReference type="Pfam" id="PF00768"/>
    </source>
</evidence>
<comment type="similarity">
    <text evidence="1 9">Belongs to the peptidase S11 family.</text>
</comment>